<keyword evidence="4" id="KW-1185">Reference proteome</keyword>
<evidence type="ECO:0000313" key="3">
    <source>
        <dbReference type="EMBL" id="EIM62704.1"/>
    </source>
</evidence>
<dbReference type="InterPro" id="IPR013424">
    <property type="entry name" value="Ice-binding_C"/>
</dbReference>
<reference evidence="3 4" key="2">
    <citation type="submission" date="2012-02" db="EMBL/GenBank/DDBJ databases">
        <title>Improved High-Quality Draft sequence of Desulfobacter postgatei 2ac9.</title>
        <authorList>
            <consortium name="US DOE Joint Genome Institute"/>
            <person name="Lucas S."/>
            <person name="Han J."/>
            <person name="Lapidus A."/>
            <person name="Cheng J.-F."/>
            <person name="Goodwin L."/>
            <person name="Pitluck S."/>
            <person name="Peters L."/>
            <person name="Ovchinnikova G."/>
            <person name="Held B."/>
            <person name="Detter J.C."/>
            <person name="Han C."/>
            <person name="Tapia R."/>
            <person name="Land M."/>
            <person name="Hauser L."/>
            <person name="Kyrpides N."/>
            <person name="Ivanova N."/>
            <person name="Pagani I."/>
            <person name="Orellana R."/>
            <person name="Lovley D."/>
            <person name="Woyke T."/>
        </authorList>
    </citation>
    <scope>NUCLEOTIDE SEQUENCE [LARGE SCALE GENOMIC DNA]</scope>
    <source>
        <strain evidence="3 4">2ac9</strain>
    </source>
</reference>
<feature type="domain" description="Ice-binding protein C-terminal" evidence="2">
    <location>
        <begin position="271"/>
        <end position="294"/>
    </location>
</feature>
<gene>
    <name evidence="3" type="ORF">DespoDRAFT_00710</name>
</gene>
<dbReference type="AlphaFoldDB" id="I5AZP1"/>
<feature type="signal peptide" evidence="1">
    <location>
        <begin position="1"/>
        <end position="23"/>
    </location>
</feature>
<evidence type="ECO:0000256" key="1">
    <source>
        <dbReference type="SAM" id="SignalP"/>
    </source>
</evidence>
<evidence type="ECO:0000259" key="2">
    <source>
        <dbReference type="Pfam" id="PF07589"/>
    </source>
</evidence>
<feature type="chain" id="PRO_5003699564" evidence="1">
    <location>
        <begin position="24"/>
        <end position="297"/>
    </location>
</feature>
<dbReference type="HOGENOM" id="CLU_936049_0_0_7"/>
<dbReference type="Pfam" id="PF07589">
    <property type="entry name" value="PEP-CTERM"/>
    <property type="match status" value="1"/>
</dbReference>
<dbReference type="Proteomes" id="UP000005778">
    <property type="component" value="Chromosome"/>
</dbReference>
<evidence type="ECO:0000313" key="4">
    <source>
        <dbReference type="Proteomes" id="UP000005778"/>
    </source>
</evidence>
<reference evidence="3 4" key="1">
    <citation type="submission" date="2011-09" db="EMBL/GenBank/DDBJ databases">
        <authorList>
            <consortium name="US DOE Joint Genome Institute (JGI-PGF)"/>
            <person name="Lucas S."/>
            <person name="Han J."/>
            <person name="Lapidus A."/>
            <person name="Cheng J.-F."/>
            <person name="Goodwin L."/>
            <person name="Pitluck S."/>
            <person name="Peters L."/>
            <person name="Land M.L."/>
            <person name="Hauser L."/>
            <person name="Orellana R."/>
            <person name="Lovley D."/>
            <person name="Woyke T.J."/>
        </authorList>
    </citation>
    <scope>NUCLEOTIDE SEQUENCE [LARGE SCALE GENOMIC DNA]</scope>
    <source>
        <strain evidence="3 4">2ac9</strain>
    </source>
</reference>
<sequence>MKSKVFLVCCFLLFLFISIPEHAMSYSSTEIRLAKGEFSSSTVVEMEILNSAFDWSHTEAASSLEGIYEDGARTIEDLTISDTITYSGEASSSSTALKSKVSGEKVTEYIEATDSISGIANVEVSAYAYFADALTVSGAIDLSYIQFSVSIEGYLSDYNAYVSVKGSGIDLWLSGADLDGETSLDIDLVSDLLEIDNGEVYISLRLETYIDFWLGYYEEEGTAVELTADFFNTVTIGQFSGYNDAGELVDLSSVVGSDGHVYDTLRVESAPVPEPTTFLLFGLGILGVAGMSRKKTA</sequence>
<proteinExistence type="predicted"/>
<dbReference type="RefSeq" id="WP_004071404.1">
    <property type="nucleotide sequence ID" value="NZ_CM001488.1"/>
</dbReference>
<dbReference type="EMBL" id="CM001488">
    <property type="protein sequence ID" value="EIM62704.1"/>
    <property type="molecule type" value="Genomic_DNA"/>
</dbReference>
<name>I5AZP1_9BACT</name>
<accession>I5AZP1</accession>
<keyword evidence="1" id="KW-0732">Signal</keyword>
<dbReference type="NCBIfam" id="TIGR02595">
    <property type="entry name" value="PEP_CTERM"/>
    <property type="match status" value="1"/>
</dbReference>
<organism evidence="3 4">
    <name type="scientific">Desulfobacter postgatei 2ac9</name>
    <dbReference type="NCBI Taxonomy" id="879212"/>
    <lineage>
        <taxon>Bacteria</taxon>
        <taxon>Pseudomonadati</taxon>
        <taxon>Thermodesulfobacteriota</taxon>
        <taxon>Desulfobacteria</taxon>
        <taxon>Desulfobacterales</taxon>
        <taxon>Desulfobacteraceae</taxon>
        <taxon>Desulfobacter</taxon>
    </lineage>
</organism>
<protein>
    <submittedName>
        <fullName evidence="3">PEP-CTERM putative exosortase interaction domain-containing protein</fullName>
    </submittedName>
</protein>